<dbReference type="SUPFAM" id="SSF53335">
    <property type="entry name" value="S-adenosyl-L-methionine-dependent methyltransferases"/>
    <property type="match status" value="1"/>
</dbReference>
<dbReference type="PANTHER" id="PTHR11746">
    <property type="entry name" value="O-METHYLTRANSFERASE"/>
    <property type="match status" value="1"/>
</dbReference>
<dbReference type="InterPro" id="IPR029063">
    <property type="entry name" value="SAM-dependent_MTases_sf"/>
</dbReference>
<dbReference type="Gene3D" id="3.40.50.150">
    <property type="entry name" value="Vaccinia Virus protein VP39"/>
    <property type="match status" value="1"/>
</dbReference>
<keyword evidence="2" id="KW-0808">Transferase</keyword>
<feature type="compositionally biased region" description="Low complexity" evidence="4">
    <location>
        <begin position="244"/>
        <end position="258"/>
    </location>
</feature>
<feature type="domain" description="O-methyltransferase C-terminal" evidence="5">
    <location>
        <begin position="59"/>
        <end position="129"/>
    </location>
</feature>
<evidence type="ECO:0000256" key="1">
    <source>
        <dbReference type="ARBA" id="ARBA00022603"/>
    </source>
</evidence>
<organism evidence="6 7">
    <name type="scientific">Flemingia macrophylla</name>
    <dbReference type="NCBI Taxonomy" id="520843"/>
    <lineage>
        <taxon>Eukaryota</taxon>
        <taxon>Viridiplantae</taxon>
        <taxon>Streptophyta</taxon>
        <taxon>Embryophyta</taxon>
        <taxon>Tracheophyta</taxon>
        <taxon>Spermatophyta</taxon>
        <taxon>Magnoliopsida</taxon>
        <taxon>eudicotyledons</taxon>
        <taxon>Gunneridae</taxon>
        <taxon>Pentapetalae</taxon>
        <taxon>rosids</taxon>
        <taxon>fabids</taxon>
        <taxon>Fabales</taxon>
        <taxon>Fabaceae</taxon>
        <taxon>Papilionoideae</taxon>
        <taxon>50 kb inversion clade</taxon>
        <taxon>NPAAA clade</taxon>
        <taxon>indigoferoid/millettioid clade</taxon>
        <taxon>Phaseoleae</taxon>
        <taxon>Flemingia</taxon>
    </lineage>
</organism>
<evidence type="ECO:0000313" key="6">
    <source>
        <dbReference type="EMBL" id="KAL2324736.1"/>
    </source>
</evidence>
<evidence type="ECO:0000256" key="4">
    <source>
        <dbReference type="SAM" id="MobiDB-lite"/>
    </source>
</evidence>
<dbReference type="EMBL" id="JBGMDY010000008">
    <property type="protein sequence ID" value="KAL2324736.1"/>
    <property type="molecule type" value="Genomic_DNA"/>
</dbReference>
<accession>A0ABD1LML9</accession>
<dbReference type="GO" id="GO:0008168">
    <property type="term" value="F:methyltransferase activity"/>
    <property type="evidence" value="ECO:0007669"/>
    <property type="project" value="UniProtKB-KW"/>
</dbReference>
<evidence type="ECO:0000313" key="7">
    <source>
        <dbReference type="Proteomes" id="UP001603857"/>
    </source>
</evidence>
<name>A0ABD1LML9_9FABA</name>
<proteinExistence type="predicted"/>
<comment type="caution">
    <text evidence="6">The sequence shown here is derived from an EMBL/GenBank/DDBJ whole genome shotgun (WGS) entry which is preliminary data.</text>
</comment>
<keyword evidence="3" id="KW-0949">S-adenosyl-L-methionine</keyword>
<feature type="region of interest" description="Disordered" evidence="4">
    <location>
        <begin position="298"/>
        <end position="343"/>
    </location>
</feature>
<keyword evidence="7" id="KW-1185">Reference proteome</keyword>
<evidence type="ECO:0000256" key="2">
    <source>
        <dbReference type="ARBA" id="ARBA00022679"/>
    </source>
</evidence>
<feature type="region of interest" description="Disordered" evidence="4">
    <location>
        <begin position="218"/>
        <end position="258"/>
    </location>
</feature>
<protein>
    <recommendedName>
        <fullName evidence="5">O-methyltransferase C-terminal domain-containing protein</fullName>
    </recommendedName>
</protein>
<dbReference type="InterPro" id="IPR016461">
    <property type="entry name" value="COMT-like"/>
</dbReference>
<dbReference type="PROSITE" id="PS51683">
    <property type="entry name" value="SAM_OMT_II"/>
    <property type="match status" value="1"/>
</dbReference>
<dbReference type="GO" id="GO:0032259">
    <property type="term" value="P:methylation"/>
    <property type="evidence" value="ECO:0007669"/>
    <property type="project" value="UniProtKB-KW"/>
</dbReference>
<keyword evidence="1" id="KW-0489">Methyltransferase</keyword>
<reference evidence="6 7" key="1">
    <citation type="submission" date="2024-08" db="EMBL/GenBank/DDBJ databases">
        <title>Insights into the chromosomal genome structure of Flemingia macrophylla.</title>
        <authorList>
            <person name="Ding Y."/>
            <person name="Zhao Y."/>
            <person name="Bi W."/>
            <person name="Wu M."/>
            <person name="Zhao G."/>
            <person name="Gong Y."/>
            <person name="Li W."/>
            <person name="Zhang P."/>
        </authorList>
    </citation>
    <scope>NUCLEOTIDE SEQUENCE [LARGE SCALE GENOMIC DNA]</scope>
    <source>
        <strain evidence="6">DYQJB</strain>
        <tissue evidence="6">Leaf</tissue>
    </source>
</reference>
<evidence type="ECO:0000259" key="5">
    <source>
        <dbReference type="Pfam" id="PF00891"/>
    </source>
</evidence>
<evidence type="ECO:0000256" key="3">
    <source>
        <dbReference type="ARBA" id="ARBA00022691"/>
    </source>
</evidence>
<dbReference type="AlphaFoldDB" id="A0ABD1LML9"/>
<gene>
    <name evidence="6" type="ORF">Fmac_023794</name>
</gene>
<dbReference type="InterPro" id="IPR001077">
    <property type="entry name" value="COMT_C"/>
</dbReference>
<dbReference type="Proteomes" id="UP001603857">
    <property type="component" value="Unassembled WGS sequence"/>
</dbReference>
<dbReference type="Pfam" id="PF00891">
    <property type="entry name" value="Methyltransf_2"/>
    <property type="match status" value="1"/>
</dbReference>
<feature type="compositionally biased region" description="Basic and acidic residues" evidence="4">
    <location>
        <begin position="329"/>
        <end position="343"/>
    </location>
</feature>
<sequence length="343" mass="37823">MGDSNVTKNHQHTTSSQQTEDGACLSALLLSANLVYPAALNAAIELNLFEIIAKGTTPDEKCLEILSNCLKALSPNGKIVVMEYILPEDPKPTKESRLISTLDNLMFNTVGGRERTQKQYKNLCKLSEFSNFQGLFTCFKSINRIMVLWEFRWSSSETLCTRRRPQLVRHVARDSLLVEMRVSSRKMSSSINFSSCIEGCFFAGNGCDGGVGVAQRQRQGPAAAEVPGSSSDGARVAQQRRWGRAAVASGSRSSSGRVAMVAKEVPGSRSCGTRVQHRWWCQGPVAVVLGSHSIEGAPHSQKRLAAPNEDRKSQRRSQIANRKSLVRKQIADEVKNREKKINE</sequence>